<proteinExistence type="predicted"/>
<name>A0A2S1P8T5_STRSO</name>
<dbReference type="AlphaFoldDB" id="A0A2S1P8T5"/>
<feature type="region of interest" description="Disordered" evidence="1">
    <location>
        <begin position="250"/>
        <end position="270"/>
    </location>
</feature>
<reference evidence="2" key="1">
    <citation type="journal article" date="2018" name="Org. Lett.">
        <title>Discovery, Biosynthesis, and Heterologous Production of Streptoseomycin, an Anti-Microaerophilic Bacteria Macrodilactone.</title>
        <authorList>
            <person name="Zhang B."/>
            <person name="Wang K.B."/>
            <person name="Wang W."/>
            <person name="Bi S.F."/>
            <person name="Mei Y.N."/>
            <person name="Deng X.Z."/>
            <person name="Jiao R.H."/>
            <person name="Tan R.X."/>
            <person name="Ge H.M."/>
        </authorList>
    </citation>
    <scope>NUCLEOTIDE SEQUENCE</scope>
    <source>
        <strain evidence="2">A01</strain>
    </source>
</reference>
<accession>A0A2S1P8T5</accession>
<organism evidence="2">
    <name type="scientific">Streptomyces seoulensis</name>
    <dbReference type="NCBI Taxonomy" id="73044"/>
    <lineage>
        <taxon>Bacteria</taxon>
        <taxon>Bacillati</taxon>
        <taxon>Actinomycetota</taxon>
        <taxon>Actinomycetes</taxon>
        <taxon>Kitasatosporales</taxon>
        <taxon>Streptomycetaceae</taxon>
        <taxon>Streptomyces</taxon>
    </lineage>
</organism>
<dbReference type="GO" id="GO:0005506">
    <property type="term" value="F:iron ion binding"/>
    <property type="evidence" value="ECO:0007669"/>
    <property type="project" value="UniProtKB-ARBA"/>
</dbReference>
<dbReference type="GO" id="GO:0016706">
    <property type="term" value="F:2-oxoglutarate-dependent dioxygenase activity"/>
    <property type="evidence" value="ECO:0007669"/>
    <property type="project" value="UniProtKB-ARBA"/>
</dbReference>
<evidence type="ECO:0000256" key="1">
    <source>
        <dbReference type="SAM" id="MobiDB-lite"/>
    </source>
</evidence>
<sequence>MSDMTSPTAPFAIDEQHITNFREHGFTRIPGLIPADEVAHWRKIALDTIEEDGRRAGMGGGGTALRTTSDPWWKHDSLRDLVRHPRVGAAAEQLAGTPMRVWSGQAYAKHPHDEVPTIWHEDLTLTPLDSPMNVNAWVALVDVPVERGCLIFLPDSHKRPEPHRAEMSAVKSHATTYMFEEWPDLEWYPRVTVPVRAGDVTFHQSTVGHASNGNHSDGVRLAFIISYTGASAIYRPRPGHARMDEELVPGEQLPDGRYPRVSGLTETHRP</sequence>
<dbReference type="Gene3D" id="2.60.120.620">
    <property type="entry name" value="q2cbj1_9rhob like domain"/>
    <property type="match status" value="1"/>
</dbReference>
<dbReference type="PANTHER" id="PTHR20883:SF48">
    <property type="entry name" value="ECTOINE DIOXYGENASE"/>
    <property type="match status" value="1"/>
</dbReference>
<dbReference type="SUPFAM" id="SSF51197">
    <property type="entry name" value="Clavaminate synthase-like"/>
    <property type="match status" value="1"/>
</dbReference>
<dbReference type="PANTHER" id="PTHR20883">
    <property type="entry name" value="PHYTANOYL-COA DIOXYGENASE DOMAIN CONTAINING 1"/>
    <property type="match status" value="1"/>
</dbReference>
<dbReference type="SMR" id="A0A2S1P8T5"/>
<dbReference type="InterPro" id="IPR008775">
    <property type="entry name" value="Phytyl_CoA_dOase-like"/>
</dbReference>
<evidence type="ECO:0000313" key="2">
    <source>
        <dbReference type="EMBL" id="AWH12940.1"/>
    </source>
</evidence>
<dbReference type="Pfam" id="PF05721">
    <property type="entry name" value="PhyH"/>
    <property type="match status" value="1"/>
</dbReference>
<dbReference type="EMBL" id="MG891745">
    <property type="protein sequence ID" value="AWH12940.1"/>
    <property type="molecule type" value="Genomic_DNA"/>
</dbReference>
<protein>
    <submittedName>
        <fullName evidence="2">StmO3</fullName>
    </submittedName>
</protein>